<protein>
    <submittedName>
        <fullName evidence="3">Transcriptional regulator</fullName>
    </submittedName>
</protein>
<dbReference type="GO" id="GO:0003677">
    <property type="term" value="F:DNA binding"/>
    <property type="evidence" value="ECO:0007669"/>
    <property type="project" value="InterPro"/>
</dbReference>
<evidence type="ECO:0000256" key="1">
    <source>
        <dbReference type="SAM" id="MobiDB-lite"/>
    </source>
</evidence>
<reference evidence="3 4" key="1">
    <citation type="submission" date="2017-07" db="EMBL/GenBank/DDBJ databases">
        <title>A draft genome sequence of Komagataeibacter swingsii LMG 22125.</title>
        <authorList>
            <person name="Skraban J."/>
            <person name="Cleenwerck I."/>
            <person name="Vandamme P."/>
            <person name="Trcek J."/>
        </authorList>
    </citation>
    <scope>NUCLEOTIDE SEQUENCE [LARGE SCALE GENOMIC DNA]</scope>
    <source>
        <strain evidence="3 4">LMG 22125</strain>
    </source>
</reference>
<comment type="caution">
    <text evidence="3">The sequence shown here is derived from an EMBL/GenBank/DDBJ whole genome shotgun (WGS) entry which is preliminary data.</text>
</comment>
<dbReference type="SUPFAM" id="SSF46955">
    <property type="entry name" value="Putative DNA-binding domain"/>
    <property type="match status" value="1"/>
</dbReference>
<evidence type="ECO:0000313" key="3">
    <source>
        <dbReference type="EMBL" id="PYD71356.1"/>
    </source>
</evidence>
<gene>
    <name evidence="3" type="ORF">CFR76_01380</name>
</gene>
<accession>A0A2V4RH62</accession>
<dbReference type="Pfam" id="PF13411">
    <property type="entry name" value="MerR_1"/>
    <property type="match status" value="1"/>
</dbReference>
<organism evidence="3 4">
    <name type="scientific">Komagataeibacter swingsii</name>
    <dbReference type="NCBI Taxonomy" id="215220"/>
    <lineage>
        <taxon>Bacteria</taxon>
        <taxon>Pseudomonadati</taxon>
        <taxon>Pseudomonadota</taxon>
        <taxon>Alphaproteobacteria</taxon>
        <taxon>Acetobacterales</taxon>
        <taxon>Acetobacteraceae</taxon>
        <taxon>Komagataeibacter</taxon>
    </lineage>
</organism>
<sequence>MSTQRDPDGTAAPAHDMTQSGMDGLPIYEVARELGLAQHVMRMWESRFPQLQPVRGQVGRRYYRPQDIAVLRQIADLLYVRKLSIAQAQAELGRMTLAAGPSPAGMATPATPEIPAVPTVIPDAVVDPAAPVAQAQAAADGPAHAPAPEHVQPVETATVIEQVTIIEETTIQAADTAPAEPTAPLPVQPVAKEAPAPAATVPEAATPPEGGKGDEAEIPLEQLVMIELERLQAENTVLRDSLRGVLVELQALRDMVPV</sequence>
<dbReference type="InterPro" id="IPR000551">
    <property type="entry name" value="MerR-type_HTH_dom"/>
</dbReference>
<dbReference type="Gene3D" id="1.10.1660.10">
    <property type="match status" value="1"/>
</dbReference>
<dbReference type="EMBL" id="NKUB01000001">
    <property type="protein sequence ID" value="PYD71356.1"/>
    <property type="molecule type" value="Genomic_DNA"/>
</dbReference>
<feature type="region of interest" description="Disordered" evidence="1">
    <location>
        <begin position="1"/>
        <end position="20"/>
    </location>
</feature>
<evidence type="ECO:0000313" key="4">
    <source>
        <dbReference type="Proteomes" id="UP000247371"/>
    </source>
</evidence>
<dbReference type="Proteomes" id="UP000247371">
    <property type="component" value="Unassembled WGS sequence"/>
</dbReference>
<feature type="compositionally biased region" description="Low complexity" evidence="1">
    <location>
        <begin position="192"/>
        <end position="209"/>
    </location>
</feature>
<feature type="region of interest" description="Disordered" evidence="1">
    <location>
        <begin position="192"/>
        <end position="215"/>
    </location>
</feature>
<dbReference type="GO" id="GO:0006355">
    <property type="term" value="P:regulation of DNA-templated transcription"/>
    <property type="evidence" value="ECO:0007669"/>
    <property type="project" value="InterPro"/>
</dbReference>
<feature type="domain" description="HTH merR-type" evidence="2">
    <location>
        <begin position="27"/>
        <end position="90"/>
    </location>
</feature>
<evidence type="ECO:0000259" key="2">
    <source>
        <dbReference type="Pfam" id="PF13411"/>
    </source>
</evidence>
<dbReference type="AlphaFoldDB" id="A0A2V4RH62"/>
<dbReference type="RefSeq" id="WP_110555472.1">
    <property type="nucleotide sequence ID" value="NZ_NKUB01000001.1"/>
</dbReference>
<dbReference type="InterPro" id="IPR009061">
    <property type="entry name" value="DNA-bd_dom_put_sf"/>
</dbReference>
<keyword evidence="4" id="KW-1185">Reference proteome</keyword>
<proteinExistence type="predicted"/>
<name>A0A2V4RH62_9PROT</name>
<dbReference type="CDD" id="cd04765">
    <property type="entry name" value="HTH_MlrA-like_sg2"/>
    <property type="match status" value="1"/>
</dbReference>